<name>A0ACC6RT26_9BURK</name>
<organism evidence="1 2">
    <name type="scientific">Paraburkholderia unamae</name>
    <dbReference type="NCBI Taxonomy" id="219649"/>
    <lineage>
        <taxon>Bacteria</taxon>
        <taxon>Pseudomonadati</taxon>
        <taxon>Pseudomonadota</taxon>
        <taxon>Betaproteobacteria</taxon>
        <taxon>Burkholderiales</taxon>
        <taxon>Burkholderiaceae</taxon>
        <taxon>Paraburkholderia</taxon>
    </lineage>
</organism>
<sequence length="87" mass="9472">MRAVVIASRDISAGALKCITGCEDAGALQGAASIAWSNALTLAQPEDRRRKRRVTRVGMTREELPWGVYQAPGNIDLDQARKSVFQT</sequence>
<proteinExistence type="predicted"/>
<keyword evidence="2" id="KW-1185">Reference proteome</keyword>
<accession>A0ACC6RT26</accession>
<evidence type="ECO:0000313" key="2">
    <source>
        <dbReference type="Proteomes" id="UP001392318"/>
    </source>
</evidence>
<comment type="caution">
    <text evidence="1">The sequence shown here is derived from an EMBL/GenBank/DDBJ whole genome shotgun (WGS) entry which is preliminary data.</text>
</comment>
<evidence type="ECO:0000313" key="1">
    <source>
        <dbReference type="EMBL" id="MEM5404528.1"/>
    </source>
</evidence>
<gene>
    <name evidence="1" type="ORF">VSR83_31635</name>
</gene>
<dbReference type="EMBL" id="JAYMRU010000030">
    <property type="protein sequence ID" value="MEM5404528.1"/>
    <property type="molecule type" value="Genomic_DNA"/>
</dbReference>
<reference evidence="1" key="1">
    <citation type="submission" date="2024-01" db="EMBL/GenBank/DDBJ databases">
        <title>The diversity of rhizobia nodulating Mimosa spp. in eleven states of Brazil covering several biomes is determined by host plant, location, and edaphic factors.</title>
        <authorList>
            <person name="Rouws L."/>
            <person name="Barauna A."/>
            <person name="Beukes C."/>
            <person name="De Faria S.M."/>
            <person name="Gross E."/>
            <person name="Dos Reis Junior F.B."/>
            <person name="Simon M."/>
            <person name="Maluk M."/>
            <person name="Odee D.W."/>
            <person name="Kenicer G."/>
            <person name="Young J.P.W."/>
            <person name="Reis V.M."/>
            <person name="Zilli J."/>
            <person name="James E.K."/>
        </authorList>
    </citation>
    <scope>NUCLEOTIDE SEQUENCE</scope>
    <source>
        <strain evidence="1">JPY452</strain>
    </source>
</reference>
<dbReference type="Proteomes" id="UP001392318">
    <property type="component" value="Unassembled WGS sequence"/>
</dbReference>
<protein>
    <submittedName>
        <fullName evidence="1">Uncharacterized protein</fullName>
    </submittedName>
</protein>